<evidence type="ECO:0000259" key="1">
    <source>
        <dbReference type="Pfam" id="PF04230"/>
    </source>
</evidence>
<dbReference type="PANTHER" id="PTHR36836">
    <property type="entry name" value="COLANIC ACID BIOSYNTHESIS PROTEIN WCAK"/>
    <property type="match status" value="1"/>
</dbReference>
<organism evidence="2 3">
    <name type="scientific">Butyrivibrio hungatei</name>
    <dbReference type="NCBI Taxonomy" id="185008"/>
    <lineage>
        <taxon>Bacteria</taxon>
        <taxon>Bacillati</taxon>
        <taxon>Bacillota</taxon>
        <taxon>Clostridia</taxon>
        <taxon>Lachnospirales</taxon>
        <taxon>Lachnospiraceae</taxon>
        <taxon>Butyrivibrio</taxon>
    </lineage>
</organism>
<dbReference type="OrthoDB" id="1814359at2"/>
<reference evidence="3" key="1">
    <citation type="submission" date="2016-10" db="EMBL/GenBank/DDBJ databases">
        <authorList>
            <person name="Varghese N."/>
            <person name="Submissions S."/>
        </authorList>
    </citation>
    <scope>NUCLEOTIDE SEQUENCE [LARGE SCALE GENOMIC DNA]</scope>
    <source>
        <strain evidence="3">XBD2006</strain>
    </source>
</reference>
<dbReference type="Proteomes" id="UP000183047">
    <property type="component" value="Unassembled WGS sequence"/>
</dbReference>
<name>A0A1G5CAG3_9FIRM</name>
<evidence type="ECO:0000313" key="2">
    <source>
        <dbReference type="EMBL" id="SCX99274.1"/>
    </source>
</evidence>
<dbReference type="InterPro" id="IPR007345">
    <property type="entry name" value="Polysacch_pyruvyl_Trfase"/>
</dbReference>
<accession>A0A1G5CAG3</accession>
<keyword evidence="2" id="KW-0808">Transferase</keyword>
<dbReference type="PANTHER" id="PTHR36836:SF1">
    <property type="entry name" value="COLANIC ACID BIOSYNTHESIS PROTEIN WCAK"/>
    <property type="match status" value="1"/>
</dbReference>
<dbReference type="GO" id="GO:0016740">
    <property type="term" value="F:transferase activity"/>
    <property type="evidence" value="ECO:0007669"/>
    <property type="project" value="UniProtKB-KW"/>
</dbReference>
<gene>
    <name evidence="2" type="ORF">SAMN02910451_01006</name>
</gene>
<dbReference type="EMBL" id="FMUR01000006">
    <property type="protein sequence ID" value="SCX99274.1"/>
    <property type="molecule type" value="Genomic_DNA"/>
</dbReference>
<dbReference type="AlphaFoldDB" id="A0A1G5CAG3"/>
<keyword evidence="3" id="KW-1185">Reference proteome</keyword>
<dbReference type="Pfam" id="PF04230">
    <property type="entry name" value="PS_pyruv_trans"/>
    <property type="match status" value="1"/>
</dbReference>
<sequence>MNIDFNRPIILYMHAGSGNHGCEAIANTTVKYIAEQREKTGAEEDLPLILVTNSAAEDRKYSLGILEKKGLCTIVEERHIDRHFIPHVIYYLWRLVTRDKQSFLRYRYKDAFKEFDNAVGKANKRKGEKPLAISIGGDNYCYKSLVPDLILAHKVFIRRGFETILWGCSIEPKSLKDKKLVKDLAAYDLIYARESITYDALVDAGFNKDKLIFEKDPAFMLDTAKVPGINGFLPGNTVGINLSPMVQNLEKTPGITMKNYSNFIEFILRNTHQNIALIPHVVWKNNDDRKPLNELYEIHKYTGRVVMLADMPAEKLKGYISKCSFFVGARTHSTIAAYSSNVPTLVIGYSVKSKGIAKDLFGTYKEYVLPVQKLASENALVDAYMRIMKKQNTEAEAQGGIQ</sequence>
<feature type="domain" description="Polysaccharide pyruvyl transferase" evidence="1">
    <location>
        <begin position="78"/>
        <end position="350"/>
    </location>
</feature>
<protein>
    <submittedName>
        <fullName evidence="2">Polysaccharide pyruvyl transferase family protein WcaK</fullName>
    </submittedName>
</protein>
<dbReference type="RefSeq" id="WP_074461728.1">
    <property type="nucleotide sequence ID" value="NZ_FMUR01000006.1"/>
</dbReference>
<evidence type="ECO:0000313" key="3">
    <source>
        <dbReference type="Proteomes" id="UP000183047"/>
    </source>
</evidence>
<proteinExistence type="predicted"/>